<keyword evidence="4" id="KW-1185">Reference proteome</keyword>
<gene>
    <name evidence="3" type="ORF">PCOR1329_LOCUS20423</name>
</gene>
<reference evidence="3" key="1">
    <citation type="submission" date="2023-10" db="EMBL/GenBank/DDBJ databases">
        <authorList>
            <person name="Chen Y."/>
            <person name="Shah S."/>
            <person name="Dougan E. K."/>
            <person name="Thang M."/>
            <person name="Chan C."/>
        </authorList>
    </citation>
    <scope>NUCLEOTIDE SEQUENCE [LARGE SCALE GENOMIC DNA]</scope>
</reference>
<dbReference type="InterPro" id="IPR002048">
    <property type="entry name" value="EF_hand_dom"/>
</dbReference>
<name>A0ABN9RML9_9DINO</name>
<feature type="coiled-coil region" evidence="1">
    <location>
        <begin position="165"/>
        <end position="225"/>
    </location>
</feature>
<sequence length="457" mass="49161">VSTAACRARGPLEARFVSALRWPEEAGEEAAAAAAAAREAAREAARAHGEEQRGVLEKYDGDGDGFLSRVELGVLAEEQYALRLPDDALDALYGGLAEARPVAASRAGAGADGAPEEAPAPELRGVPVGAWQRLRVALGIRRELVRDRARRAAREVRQGGWQCDLEQTLAEVGGLEAQVAEAQGEGEGLGELGEGTPAAELARALAQAAQRLLDLEAEAKRCLKQASPSLEAHPDQEHREWLLQSGTAREIRARAGTMLAALKAAAAVHAEFRKRVVEKSNQESEIMQTKVANVLQAHADDCAVFIATVDGENEGNGVLSRDDVLGFLRPRWEDPVDEFPEEAVTGWLSQLAGSNDGVAREALLRPQRVRYRVEKNVALTDGLNVKESTVLRRLRPGEFVFLLDSPILEDVFQVIRIKVRTSTDAAVGYVTIKGNLGTTYIQSQHGAADRSDAQVAS</sequence>
<protein>
    <recommendedName>
        <fullName evidence="2">EF-hand domain-containing protein</fullName>
    </recommendedName>
</protein>
<dbReference type="PROSITE" id="PS50222">
    <property type="entry name" value="EF_HAND_2"/>
    <property type="match status" value="1"/>
</dbReference>
<proteinExistence type="predicted"/>
<dbReference type="InterPro" id="IPR018247">
    <property type="entry name" value="EF_Hand_1_Ca_BS"/>
</dbReference>
<dbReference type="Proteomes" id="UP001189429">
    <property type="component" value="Unassembled WGS sequence"/>
</dbReference>
<accession>A0ABN9RML9</accession>
<dbReference type="EMBL" id="CAUYUJ010006631">
    <property type="protein sequence ID" value="CAK0818041.1"/>
    <property type="molecule type" value="Genomic_DNA"/>
</dbReference>
<comment type="caution">
    <text evidence="3">The sequence shown here is derived from an EMBL/GenBank/DDBJ whole genome shotgun (WGS) entry which is preliminary data.</text>
</comment>
<evidence type="ECO:0000256" key="1">
    <source>
        <dbReference type="SAM" id="Coils"/>
    </source>
</evidence>
<keyword evidence="1" id="KW-0175">Coiled coil</keyword>
<evidence type="ECO:0000313" key="4">
    <source>
        <dbReference type="Proteomes" id="UP001189429"/>
    </source>
</evidence>
<feature type="non-terminal residue" evidence="3">
    <location>
        <position position="1"/>
    </location>
</feature>
<organism evidence="3 4">
    <name type="scientific">Prorocentrum cordatum</name>
    <dbReference type="NCBI Taxonomy" id="2364126"/>
    <lineage>
        <taxon>Eukaryota</taxon>
        <taxon>Sar</taxon>
        <taxon>Alveolata</taxon>
        <taxon>Dinophyceae</taxon>
        <taxon>Prorocentrales</taxon>
        <taxon>Prorocentraceae</taxon>
        <taxon>Prorocentrum</taxon>
    </lineage>
</organism>
<feature type="domain" description="EF-hand" evidence="2">
    <location>
        <begin position="47"/>
        <end position="82"/>
    </location>
</feature>
<dbReference type="PROSITE" id="PS00018">
    <property type="entry name" value="EF_HAND_1"/>
    <property type="match status" value="1"/>
</dbReference>
<evidence type="ECO:0000259" key="2">
    <source>
        <dbReference type="PROSITE" id="PS50222"/>
    </source>
</evidence>
<evidence type="ECO:0000313" key="3">
    <source>
        <dbReference type="EMBL" id="CAK0818041.1"/>
    </source>
</evidence>